<dbReference type="Proteomes" id="UP000054928">
    <property type="component" value="Unassembled WGS sequence"/>
</dbReference>
<evidence type="ECO:0000313" key="1">
    <source>
        <dbReference type="EMBL" id="CEG44731.1"/>
    </source>
</evidence>
<name>A0A0N7L6N0_PLAHL</name>
<accession>A0A0N7L6N0</accession>
<keyword evidence="2" id="KW-1185">Reference proteome</keyword>
<proteinExistence type="predicted"/>
<dbReference type="AlphaFoldDB" id="A0A0N7L6N0"/>
<dbReference type="EMBL" id="CCYD01001336">
    <property type="protein sequence ID" value="CEG44731.1"/>
    <property type="molecule type" value="Genomic_DNA"/>
</dbReference>
<dbReference type="RefSeq" id="XP_036263310.1">
    <property type="nucleotide sequence ID" value="XM_036407623.1"/>
</dbReference>
<reference evidence="2" key="1">
    <citation type="submission" date="2014-09" db="EMBL/GenBank/DDBJ databases">
        <authorList>
            <person name="Sharma Rahul"/>
            <person name="Thines Marco"/>
        </authorList>
    </citation>
    <scope>NUCLEOTIDE SEQUENCE [LARGE SCALE GENOMIC DNA]</scope>
</reference>
<organism evidence="1 2">
    <name type="scientific">Plasmopara halstedii</name>
    <name type="common">Downy mildew of sunflower</name>
    <dbReference type="NCBI Taxonomy" id="4781"/>
    <lineage>
        <taxon>Eukaryota</taxon>
        <taxon>Sar</taxon>
        <taxon>Stramenopiles</taxon>
        <taxon>Oomycota</taxon>
        <taxon>Peronosporomycetes</taxon>
        <taxon>Peronosporales</taxon>
        <taxon>Peronosporaceae</taxon>
        <taxon>Plasmopara</taxon>
    </lineage>
</organism>
<protein>
    <submittedName>
        <fullName evidence="1">Uncharacterized protein</fullName>
    </submittedName>
</protein>
<sequence length="62" mass="7174">MKYLINSNLSLGKMSSLFTVHTQQLPEAFTPDKLGVRYIPLTSWYHVLRNGHTNSEGLIRIW</sequence>
<dbReference type="GeneID" id="59053100"/>
<evidence type="ECO:0000313" key="2">
    <source>
        <dbReference type="Proteomes" id="UP000054928"/>
    </source>
</evidence>